<feature type="region of interest" description="Disordered" evidence="1">
    <location>
        <begin position="16"/>
        <end position="42"/>
    </location>
</feature>
<feature type="compositionally biased region" description="Polar residues" evidence="1">
    <location>
        <begin position="16"/>
        <end position="25"/>
    </location>
</feature>
<sequence>MNKRMRREILANVLTSPRPASSLAQTPAYMGDPSKSGPDNWSTRAIGQPRLAEAAQRFWECRLPRARPGSSELSPPHTLWTASPLSFRTSAGSRARESGPRLRLFPPILQAKRLHLCPIQVDFAGPTDHQLAPTGKNQQNVGSHVHGTQMSSTAKGGTPGALVGLAPIGPVTSTCDF</sequence>
<feature type="region of interest" description="Disordered" evidence="1">
    <location>
        <begin position="136"/>
        <end position="158"/>
    </location>
</feature>
<evidence type="ECO:0000256" key="1">
    <source>
        <dbReference type="SAM" id="MobiDB-lite"/>
    </source>
</evidence>
<feature type="compositionally biased region" description="Polar residues" evidence="1">
    <location>
        <begin position="136"/>
        <end position="155"/>
    </location>
</feature>
<dbReference type="AlphaFoldDB" id="A0A7J7RRX7"/>
<organism evidence="2 3">
    <name type="scientific">Myotis myotis</name>
    <name type="common">Greater mouse-eared bat</name>
    <name type="synonym">Vespertilio myotis</name>
    <dbReference type="NCBI Taxonomy" id="51298"/>
    <lineage>
        <taxon>Eukaryota</taxon>
        <taxon>Metazoa</taxon>
        <taxon>Chordata</taxon>
        <taxon>Craniata</taxon>
        <taxon>Vertebrata</taxon>
        <taxon>Euteleostomi</taxon>
        <taxon>Mammalia</taxon>
        <taxon>Eutheria</taxon>
        <taxon>Laurasiatheria</taxon>
        <taxon>Chiroptera</taxon>
        <taxon>Yangochiroptera</taxon>
        <taxon>Vespertilionidae</taxon>
        <taxon>Myotis</taxon>
    </lineage>
</organism>
<dbReference type="Proteomes" id="UP000527355">
    <property type="component" value="Unassembled WGS sequence"/>
</dbReference>
<comment type="caution">
    <text evidence="2">The sequence shown here is derived from an EMBL/GenBank/DDBJ whole genome shotgun (WGS) entry which is preliminary data.</text>
</comment>
<name>A0A7J7RRX7_MYOMY</name>
<protein>
    <submittedName>
        <fullName evidence="2">Uncharacterized protein</fullName>
    </submittedName>
</protein>
<accession>A0A7J7RRX7</accession>
<keyword evidence="3" id="KW-1185">Reference proteome</keyword>
<dbReference type="EMBL" id="JABWUV010000023">
    <property type="protein sequence ID" value="KAF6278869.1"/>
    <property type="molecule type" value="Genomic_DNA"/>
</dbReference>
<evidence type="ECO:0000313" key="3">
    <source>
        <dbReference type="Proteomes" id="UP000527355"/>
    </source>
</evidence>
<reference evidence="2 3" key="1">
    <citation type="journal article" date="2020" name="Nature">
        <title>Six reference-quality genomes reveal evolution of bat adaptations.</title>
        <authorList>
            <person name="Jebb D."/>
            <person name="Huang Z."/>
            <person name="Pippel M."/>
            <person name="Hughes G.M."/>
            <person name="Lavrichenko K."/>
            <person name="Devanna P."/>
            <person name="Winkler S."/>
            <person name="Jermiin L.S."/>
            <person name="Skirmuntt E.C."/>
            <person name="Katzourakis A."/>
            <person name="Burkitt-Gray L."/>
            <person name="Ray D.A."/>
            <person name="Sullivan K.A.M."/>
            <person name="Roscito J.G."/>
            <person name="Kirilenko B.M."/>
            <person name="Davalos L.M."/>
            <person name="Corthals A.P."/>
            <person name="Power M.L."/>
            <person name="Jones G."/>
            <person name="Ransome R.D."/>
            <person name="Dechmann D.K.N."/>
            <person name="Locatelli A.G."/>
            <person name="Puechmaille S.J."/>
            <person name="Fedrigo O."/>
            <person name="Jarvis E.D."/>
            <person name="Hiller M."/>
            <person name="Vernes S.C."/>
            <person name="Myers E.W."/>
            <person name="Teeling E.C."/>
        </authorList>
    </citation>
    <scope>NUCLEOTIDE SEQUENCE [LARGE SCALE GENOMIC DNA]</scope>
    <source>
        <strain evidence="2">MMyoMyo1</strain>
        <tissue evidence="2">Flight muscle</tissue>
    </source>
</reference>
<evidence type="ECO:0000313" key="2">
    <source>
        <dbReference type="EMBL" id="KAF6278869.1"/>
    </source>
</evidence>
<gene>
    <name evidence="2" type="ORF">mMyoMyo1_010203</name>
</gene>
<proteinExistence type="predicted"/>